<dbReference type="EMBL" id="CAUI01000005">
    <property type="protein sequence ID" value="CCU78292.1"/>
    <property type="molecule type" value="Genomic_DNA"/>
</dbReference>
<dbReference type="InterPro" id="IPR040803">
    <property type="entry name" value="MfnD_preATP-grasp"/>
</dbReference>
<dbReference type="RefSeq" id="WP_005487670.1">
    <property type="nucleotide sequence ID" value="NZ_CAUI01000005.1"/>
</dbReference>
<dbReference type="Gene3D" id="2.30.36.100">
    <property type="match status" value="1"/>
</dbReference>
<gene>
    <name evidence="3" type="ORF">HSACCH_00548</name>
</gene>
<dbReference type="SUPFAM" id="SSF56059">
    <property type="entry name" value="Glutathione synthetase ATP-binding domain-like"/>
    <property type="match status" value="1"/>
</dbReference>
<reference evidence="4" key="1">
    <citation type="journal article" date="2013" name="Genome Announc.">
        <title>Genome Sequence of Halanaerobium saccharolyticum subsp. saccharolyticum Strain DSM 6643T, a Halophilic Hydrogen-Producing Bacterium.</title>
        <authorList>
            <person name="Kivisto A."/>
            <person name="Larjo A."/>
            <person name="Ciranna A."/>
            <person name="Santala V."/>
            <person name="Roos C."/>
            <person name="Karp M."/>
        </authorList>
    </citation>
    <scope>NUCLEOTIDE SEQUENCE [LARGE SCALE GENOMIC DNA]</scope>
    <source>
        <strain evidence="4">DSM 6643</strain>
    </source>
</reference>
<dbReference type="PROSITE" id="PS00867">
    <property type="entry name" value="CPSASE_2"/>
    <property type="match status" value="1"/>
</dbReference>
<organism evidence="3 4">
    <name type="scientific">Halanaerobium saccharolyticum subsp. saccharolyticum DSM 6643</name>
    <dbReference type="NCBI Taxonomy" id="1293054"/>
    <lineage>
        <taxon>Bacteria</taxon>
        <taxon>Bacillati</taxon>
        <taxon>Bacillota</taxon>
        <taxon>Clostridia</taxon>
        <taxon>Halanaerobiales</taxon>
        <taxon>Halanaerobiaceae</taxon>
        <taxon>Halanaerobium</taxon>
    </lineage>
</organism>
<dbReference type="InterPro" id="IPR024710">
    <property type="entry name" value="MfnD"/>
</dbReference>
<dbReference type="InterPro" id="IPR005479">
    <property type="entry name" value="CPAse_ATP-bd"/>
</dbReference>
<dbReference type="STRING" id="1293054.HSACCH_00548"/>
<dbReference type="InterPro" id="IPR011761">
    <property type="entry name" value="ATP-grasp"/>
</dbReference>
<accession>M5DZ52</accession>
<name>M5DZ52_9FIRM</name>
<dbReference type="Pfam" id="PF02655">
    <property type="entry name" value="ATP-grasp_3"/>
    <property type="match status" value="1"/>
</dbReference>
<dbReference type="Pfam" id="PF18301">
    <property type="entry name" value="preATP-grasp_3"/>
    <property type="match status" value="1"/>
</dbReference>
<dbReference type="PROSITE" id="PS50975">
    <property type="entry name" value="ATP_GRASP"/>
    <property type="match status" value="1"/>
</dbReference>
<dbReference type="AlphaFoldDB" id="M5DZ52"/>
<protein>
    <submittedName>
        <fullName evidence="3">COG1821 family protein</fullName>
    </submittedName>
</protein>
<evidence type="ECO:0000259" key="2">
    <source>
        <dbReference type="PROSITE" id="PS50975"/>
    </source>
</evidence>
<dbReference type="PIRSF" id="PIRSF016766">
    <property type="entry name" value="UCP016766_ATPgrasp"/>
    <property type="match status" value="1"/>
</dbReference>
<proteinExistence type="predicted"/>
<sequence>MRIFILEYFLSQKKDRNFKESFYKEGKQILTSLIKSFAKIENLKLSIYVNQNNISLVDNNFKNVDFIVSSNKSQSSYFEKLINLDLNNCDYFLIIAPETNNLLYQITKIMETKNLNNLGCSSECIKKAADKWLLYNNFKNTSIKLAESYLIGRNDLNLDRDFFPAVIKAKYSAGSELEIIKSKKEFKNLSIEDYKGQIIQKIINGVSGSLSIAANSKKLQILSFNKQLINPDNFSYLGSTINYKFSEKNKLNQLAKLIKQKYPNLTGYFGIDFIYNEKGVYLLEINPRITSSYIGLAKISNPAKIILDLAKNKKQLDPEALSKMKFTFYLN</sequence>
<dbReference type="GO" id="GO:0046872">
    <property type="term" value="F:metal ion binding"/>
    <property type="evidence" value="ECO:0007669"/>
    <property type="project" value="InterPro"/>
</dbReference>
<dbReference type="InParanoid" id="M5DZ52"/>
<dbReference type="Gene3D" id="3.30.470.20">
    <property type="entry name" value="ATP-grasp fold, B domain"/>
    <property type="match status" value="1"/>
</dbReference>
<keyword evidence="1" id="KW-0547">Nucleotide-binding</keyword>
<dbReference type="eggNOG" id="COG1821">
    <property type="taxonomic scope" value="Bacteria"/>
</dbReference>
<keyword evidence="4" id="KW-1185">Reference proteome</keyword>
<feature type="domain" description="ATP-grasp" evidence="2">
    <location>
        <begin position="135"/>
        <end position="311"/>
    </location>
</feature>
<evidence type="ECO:0000256" key="1">
    <source>
        <dbReference type="PROSITE-ProRule" id="PRU00409"/>
    </source>
</evidence>
<keyword evidence="1" id="KW-0067">ATP-binding</keyword>
<dbReference type="Gene3D" id="3.40.50.11770">
    <property type="match status" value="1"/>
</dbReference>
<evidence type="ECO:0000313" key="4">
    <source>
        <dbReference type="Proteomes" id="UP000012063"/>
    </source>
</evidence>
<dbReference type="InterPro" id="IPR003806">
    <property type="entry name" value="ATP-grasp_PylC-type"/>
</dbReference>
<dbReference type="Proteomes" id="UP000012063">
    <property type="component" value="Unassembled WGS sequence"/>
</dbReference>
<comment type="caution">
    <text evidence="3">The sequence shown here is derived from an EMBL/GenBank/DDBJ whole genome shotgun (WGS) entry which is preliminary data.</text>
</comment>
<dbReference type="OrthoDB" id="9803907at2"/>
<dbReference type="GO" id="GO:0005524">
    <property type="term" value="F:ATP binding"/>
    <property type="evidence" value="ECO:0007669"/>
    <property type="project" value="UniProtKB-UniRule"/>
</dbReference>
<evidence type="ECO:0000313" key="3">
    <source>
        <dbReference type="EMBL" id="CCU78292.1"/>
    </source>
</evidence>